<protein>
    <recommendedName>
        <fullName evidence="5">Lipoprotein</fullName>
    </recommendedName>
</protein>
<name>A0A0B5BA50_9BACT</name>
<feature type="chain" id="PRO_5002098848" description="Lipoprotein" evidence="2">
    <location>
        <begin position="21"/>
        <end position="175"/>
    </location>
</feature>
<dbReference type="PROSITE" id="PS51257">
    <property type="entry name" value="PROKAR_LIPOPROTEIN"/>
    <property type="match status" value="1"/>
</dbReference>
<keyword evidence="4" id="KW-1185">Reference proteome</keyword>
<accession>A0A0B5BA50</accession>
<gene>
    <name evidence="3" type="ORF">GPICK_08950</name>
</gene>
<dbReference type="KEGG" id="gpi:GPICK_08950"/>
<evidence type="ECO:0008006" key="5">
    <source>
        <dbReference type="Google" id="ProtNLM"/>
    </source>
</evidence>
<dbReference type="RefSeq" id="WP_039742380.1">
    <property type="nucleotide sequence ID" value="NZ_CP009788.1"/>
</dbReference>
<dbReference type="Gene3D" id="1.25.40.10">
    <property type="entry name" value="Tetratricopeptide repeat domain"/>
    <property type="match status" value="1"/>
</dbReference>
<proteinExistence type="predicted"/>
<reference evidence="3 4" key="1">
    <citation type="journal article" date="2015" name="Genome Announc.">
        <title>Complete Genome of Geobacter pickeringii G13T, a Metal-Reducing Isolate from Sedimentary Kaolin Deposits.</title>
        <authorList>
            <person name="Badalamenti J.P."/>
            <person name="Bond D.R."/>
        </authorList>
    </citation>
    <scope>NUCLEOTIDE SEQUENCE [LARGE SCALE GENOMIC DNA]</scope>
    <source>
        <strain evidence="3 4">G13</strain>
    </source>
</reference>
<evidence type="ECO:0000256" key="2">
    <source>
        <dbReference type="SAM" id="SignalP"/>
    </source>
</evidence>
<dbReference type="OrthoDB" id="5396374at2"/>
<dbReference type="STRING" id="345632.GPICK_08950"/>
<dbReference type="InterPro" id="IPR011990">
    <property type="entry name" value="TPR-like_helical_dom_sf"/>
</dbReference>
<sequence length="175" mass="19743">MKIVRFLILAVTILSLSACAVVQKTIEVQRQRSLQEERLEKALTLLQRGDSDGAAENLRAVVAAKGINGVTDEALFRLALLTIPEEFDREEIGRASNLLERLRKEYPASTWTAQAASLASFLTDSPRRLQASTELRRQIKSLKDVNLSLTRENKELRLNIEKLKSLDVELEKKTK</sequence>
<organism evidence="3 4">
    <name type="scientific">Geobacter pickeringii</name>
    <dbReference type="NCBI Taxonomy" id="345632"/>
    <lineage>
        <taxon>Bacteria</taxon>
        <taxon>Pseudomonadati</taxon>
        <taxon>Thermodesulfobacteriota</taxon>
        <taxon>Desulfuromonadia</taxon>
        <taxon>Geobacterales</taxon>
        <taxon>Geobacteraceae</taxon>
        <taxon>Geobacter</taxon>
    </lineage>
</organism>
<feature type="signal peptide" evidence="2">
    <location>
        <begin position="1"/>
        <end position="20"/>
    </location>
</feature>
<dbReference type="AlphaFoldDB" id="A0A0B5BA50"/>
<dbReference type="EMBL" id="CP009788">
    <property type="protein sequence ID" value="AJE03462.1"/>
    <property type="molecule type" value="Genomic_DNA"/>
</dbReference>
<keyword evidence="2" id="KW-0732">Signal</keyword>
<dbReference type="HOGENOM" id="CLU_1592205_0_0_7"/>
<evidence type="ECO:0000256" key="1">
    <source>
        <dbReference type="SAM" id="Coils"/>
    </source>
</evidence>
<dbReference type="Proteomes" id="UP000057609">
    <property type="component" value="Chromosome"/>
</dbReference>
<evidence type="ECO:0000313" key="3">
    <source>
        <dbReference type="EMBL" id="AJE03462.1"/>
    </source>
</evidence>
<feature type="coiled-coil region" evidence="1">
    <location>
        <begin position="132"/>
        <end position="173"/>
    </location>
</feature>
<evidence type="ECO:0000313" key="4">
    <source>
        <dbReference type="Proteomes" id="UP000057609"/>
    </source>
</evidence>
<keyword evidence="1" id="KW-0175">Coiled coil</keyword>